<reference evidence="1" key="1">
    <citation type="journal article" date="2021" name="bioRxiv">
        <title>Whole Genome Assembly and Annotation of Northern Wild Rice, Zizania palustris L., Supports a Whole Genome Duplication in the Zizania Genus.</title>
        <authorList>
            <person name="Haas M."/>
            <person name="Kono T."/>
            <person name="Macchietto M."/>
            <person name="Millas R."/>
            <person name="McGilp L."/>
            <person name="Shao M."/>
            <person name="Duquette J."/>
            <person name="Hirsch C.N."/>
            <person name="Kimball J."/>
        </authorList>
    </citation>
    <scope>NUCLEOTIDE SEQUENCE</scope>
    <source>
        <tissue evidence="1">Fresh leaf tissue</tissue>
    </source>
</reference>
<gene>
    <name evidence="1" type="ORF">GUJ93_ZPchr0001g33172</name>
</gene>
<organism evidence="1 2">
    <name type="scientific">Zizania palustris</name>
    <name type="common">Northern wild rice</name>
    <dbReference type="NCBI Taxonomy" id="103762"/>
    <lineage>
        <taxon>Eukaryota</taxon>
        <taxon>Viridiplantae</taxon>
        <taxon>Streptophyta</taxon>
        <taxon>Embryophyta</taxon>
        <taxon>Tracheophyta</taxon>
        <taxon>Spermatophyta</taxon>
        <taxon>Magnoliopsida</taxon>
        <taxon>Liliopsida</taxon>
        <taxon>Poales</taxon>
        <taxon>Poaceae</taxon>
        <taxon>BOP clade</taxon>
        <taxon>Oryzoideae</taxon>
        <taxon>Oryzeae</taxon>
        <taxon>Zizaniinae</taxon>
        <taxon>Zizania</taxon>
    </lineage>
</organism>
<dbReference type="AlphaFoldDB" id="A0A8J5RFN3"/>
<keyword evidence="2" id="KW-1185">Reference proteome</keyword>
<dbReference type="EMBL" id="JAAALK010000288">
    <property type="protein sequence ID" value="KAG8052811.1"/>
    <property type="molecule type" value="Genomic_DNA"/>
</dbReference>
<evidence type="ECO:0000313" key="1">
    <source>
        <dbReference type="EMBL" id="KAG8052811.1"/>
    </source>
</evidence>
<accession>A0A8J5RFN3</accession>
<sequence>MWGLGGRGERWLGNSVWEEARQGGLVARDSGAWVAPLGGGATCGLGSIVMVQGNMGLGWHSKVNHWSVVAWWRGGKKGGVW</sequence>
<reference evidence="1" key="2">
    <citation type="submission" date="2021-02" db="EMBL/GenBank/DDBJ databases">
        <authorList>
            <person name="Kimball J.A."/>
            <person name="Haas M.W."/>
            <person name="Macchietto M."/>
            <person name="Kono T."/>
            <person name="Duquette J."/>
            <person name="Shao M."/>
        </authorList>
    </citation>
    <scope>NUCLEOTIDE SEQUENCE</scope>
    <source>
        <tissue evidence="1">Fresh leaf tissue</tissue>
    </source>
</reference>
<proteinExistence type="predicted"/>
<name>A0A8J5RFN3_ZIZPA</name>
<comment type="caution">
    <text evidence="1">The sequence shown here is derived from an EMBL/GenBank/DDBJ whole genome shotgun (WGS) entry which is preliminary data.</text>
</comment>
<protein>
    <submittedName>
        <fullName evidence="1">Uncharacterized protein</fullName>
    </submittedName>
</protein>
<dbReference type="Proteomes" id="UP000729402">
    <property type="component" value="Unassembled WGS sequence"/>
</dbReference>
<evidence type="ECO:0000313" key="2">
    <source>
        <dbReference type="Proteomes" id="UP000729402"/>
    </source>
</evidence>